<evidence type="ECO:0000313" key="3">
    <source>
        <dbReference type="EMBL" id="KER19317.1"/>
    </source>
</evidence>
<keyword evidence="4" id="KW-1185">Reference proteome</keyword>
<dbReference type="GO" id="GO:0051603">
    <property type="term" value="P:proteolysis involved in protein catabolic process"/>
    <property type="evidence" value="ECO:0007669"/>
    <property type="project" value="TreeGrafter"/>
</dbReference>
<protein>
    <recommendedName>
        <fullName evidence="5">Peptidase C13 family protein</fullName>
    </recommendedName>
</protein>
<comment type="similarity">
    <text evidence="1">Belongs to the peptidase C13 family.</text>
</comment>
<dbReference type="AlphaFoldDB" id="A0A074Z1F6"/>
<dbReference type="GO" id="GO:0004197">
    <property type="term" value="F:cysteine-type endopeptidase activity"/>
    <property type="evidence" value="ECO:0007669"/>
    <property type="project" value="TreeGrafter"/>
</dbReference>
<evidence type="ECO:0008006" key="5">
    <source>
        <dbReference type="Google" id="ProtNLM"/>
    </source>
</evidence>
<dbReference type="PRINTS" id="PR00776">
    <property type="entry name" value="HEMOGLOBNASE"/>
</dbReference>
<proteinExistence type="inferred from homology"/>
<dbReference type="Proteomes" id="UP000054324">
    <property type="component" value="Unassembled WGS sequence"/>
</dbReference>
<feature type="non-terminal residue" evidence="3">
    <location>
        <position position="149"/>
    </location>
</feature>
<dbReference type="MEROPS" id="C13.007"/>
<organism evidence="3 4">
    <name type="scientific">Opisthorchis viverrini</name>
    <name type="common">Southeast Asian liver fluke</name>
    <dbReference type="NCBI Taxonomy" id="6198"/>
    <lineage>
        <taxon>Eukaryota</taxon>
        <taxon>Metazoa</taxon>
        <taxon>Spiralia</taxon>
        <taxon>Lophotrochozoa</taxon>
        <taxon>Platyhelminthes</taxon>
        <taxon>Trematoda</taxon>
        <taxon>Digenea</taxon>
        <taxon>Opisthorchiida</taxon>
        <taxon>Opisthorchiata</taxon>
        <taxon>Opisthorchiidae</taxon>
        <taxon>Opisthorchis</taxon>
    </lineage>
</organism>
<dbReference type="Gene3D" id="3.40.50.1460">
    <property type="match status" value="2"/>
</dbReference>
<keyword evidence="2" id="KW-0732">Signal</keyword>
<dbReference type="GeneID" id="20329746"/>
<dbReference type="OrthoDB" id="9973749at2759"/>
<dbReference type="CTD" id="20329746"/>
<sequence>MHHFSLLNAFLFCIYHVARLEAAGAHDFSLIFNNKPSKNWVVLVAGSDSWINYRHQDVNPDVFAKVLKGDEKLEKKGKKVLKSGPDDNIFIYYTGHGAVHSISFPVGSLNAAEFNDVLASMYSNRMYNELVVYMDACYSGSMFRDLLPP</sequence>
<dbReference type="InterPro" id="IPR001096">
    <property type="entry name" value="Peptidase_C13"/>
</dbReference>
<feature type="chain" id="PRO_5001704878" description="Peptidase C13 family protein" evidence="2">
    <location>
        <begin position="26"/>
        <end position="149"/>
    </location>
</feature>
<evidence type="ECO:0000313" key="4">
    <source>
        <dbReference type="Proteomes" id="UP000054324"/>
    </source>
</evidence>
<dbReference type="RefSeq" id="XP_009176937.1">
    <property type="nucleotide sequence ID" value="XM_009178673.1"/>
</dbReference>
<reference evidence="3 4" key="1">
    <citation type="submission" date="2013-11" db="EMBL/GenBank/DDBJ databases">
        <title>Opisthorchis viverrini - life in the bile duct.</title>
        <authorList>
            <person name="Young N.D."/>
            <person name="Nagarajan N."/>
            <person name="Lin S.J."/>
            <person name="Korhonen P.K."/>
            <person name="Jex A.R."/>
            <person name="Hall R.S."/>
            <person name="Safavi-Hemami H."/>
            <person name="Kaewkong W."/>
            <person name="Bertrand D."/>
            <person name="Gao S."/>
            <person name="Seet Q."/>
            <person name="Wongkham S."/>
            <person name="Teh B.T."/>
            <person name="Wongkham C."/>
            <person name="Intapan P.M."/>
            <person name="Maleewong W."/>
            <person name="Yang X."/>
            <person name="Hu M."/>
            <person name="Wang Z."/>
            <person name="Hofmann A."/>
            <person name="Sternberg P.W."/>
            <person name="Tan P."/>
            <person name="Wang J."/>
            <person name="Gasser R.B."/>
        </authorList>
    </citation>
    <scope>NUCLEOTIDE SEQUENCE [LARGE SCALE GENOMIC DNA]</scope>
</reference>
<dbReference type="EMBL" id="KL597246">
    <property type="protein sequence ID" value="KER19317.1"/>
    <property type="molecule type" value="Genomic_DNA"/>
</dbReference>
<dbReference type="PANTHER" id="PTHR12000:SF42">
    <property type="entry name" value="LEGUMAIN"/>
    <property type="match status" value="1"/>
</dbReference>
<name>A0A074Z1F6_OPIVI</name>
<evidence type="ECO:0000256" key="2">
    <source>
        <dbReference type="SAM" id="SignalP"/>
    </source>
</evidence>
<dbReference type="Pfam" id="PF01650">
    <property type="entry name" value="Peptidase_C13"/>
    <property type="match status" value="1"/>
</dbReference>
<dbReference type="PANTHER" id="PTHR12000">
    <property type="entry name" value="HEMOGLOBINASE FAMILY MEMBER"/>
    <property type="match status" value="1"/>
</dbReference>
<dbReference type="GO" id="GO:0006624">
    <property type="term" value="P:vacuolar protein processing"/>
    <property type="evidence" value="ECO:0007669"/>
    <property type="project" value="TreeGrafter"/>
</dbReference>
<gene>
    <name evidence="3" type="ORF">T265_15581</name>
</gene>
<accession>A0A074Z1F6</accession>
<evidence type="ECO:0000256" key="1">
    <source>
        <dbReference type="ARBA" id="ARBA00009941"/>
    </source>
</evidence>
<feature type="signal peptide" evidence="2">
    <location>
        <begin position="1"/>
        <end position="25"/>
    </location>
</feature>
<dbReference type="GO" id="GO:0005773">
    <property type="term" value="C:vacuole"/>
    <property type="evidence" value="ECO:0007669"/>
    <property type="project" value="GOC"/>
</dbReference>
<dbReference type="KEGG" id="ovi:T265_15581"/>